<dbReference type="Pfam" id="PF00940">
    <property type="entry name" value="RNA_pol"/>
    <property type="match status" value="1"/>
</dbReference>
<dbReference type="EC" id="2.7.7.6" evidence="11"/>
<name>A0A177A2M4_9PEZI</name>
<dbReference type="GeneID" id="36289844"/>
<dbReference type="eggNOG" id="KOG1038">
    <property type="taxonomic scope" value="Eukaryota"/>
</dbReference>
<dbReference type="PROSITE" id="PS00900">
    <property type="entry name" value="RNA_POL_PHAGE_1"/>
    <property type="match status" value="1"/>
</dbReference>
<dbReference type="Gene3D" id="1.10.150.20">
    <property type="entry name" value="5' to 3' exonuclease, C-terminal subdomain"/>
    <property type="match status" value="1"/>
</dbReference>
<evidence type="ECO:0000259" key="13">
    <source>
        <dbReference type="SMART" id="SM01311"/>
    </source>
</evidence>
<reference evidence="14" key="1">
    <citation type="submission" date="2016-03" db="EMBL/GenBank/DDBJ databases">
        <title>Updated assembly of Pseudogymnoascus destructans, the fungus causing white-nose syndrome of bats.</title>
        <authorList>
            <person name="Palmer J.M."/>
            <person name="Drees K.P."/>
            <person name="Foster J.T."/>
            <person name="Lindner D.L."/>
        </authorList>
    </citation>
    <scope>NUCLEOTIDE SEQUENCE [LARGE SCALE GENOMIC DNA]</scope>
    <source>
        <strain evidence="14">20631-21</strain>
    </source>
</reference>
<dbReference type="EMBL" id="KV441404">
    <property type="protein sequence ID" value="OAF56436.1"/>
    <property type="molecule type" value="Genomic_DNA"/>
</dbReference>
<evidence type="ECO:0000256" key="3">
    <source>
        <dbReference type="ARBA" id="ARBA00009493"/>
    </source>
</evidence>
<keyword evidence="9 11" id="KW-0804">Transcription</keyword>
<comment type="function">
    <text evidence="1 11">DNA-dependent RNA polymerase catalyzes the transcription of DNA into RNA using the four ribonucleoside triphosphates as substrates.</text>
</comment>
<dbReference type="GO" id="GO:0034245">
    <property type="term" value="C:mitochondrial DNA-directed RNA polymerase complex"/>
    <property type="evidence" value="ECO:0007669"/>
    <property type="project" value="TreeGrafter"/>
</dbReference>
<dbReference type="OrthoDB" id="276422at2759"/>
<sequence length="1438" mass="161804">MLSRAAQRHTRLQTIRSYNAAREQLYLPWLCPTYPRLRQPCHRSLTTAPGENTIPLRKRRNSKDGANPTVRSLATAAHMPLTDEIPFVDSINQVALKYPGQTQDQSRLSTIMPFDPTKMISLENTLALPAERMRMKNGVTGEQREIFAILEACLRLGRIERAAAIIKRSVPFLKLSPEELGRLHNEYLKASLERILREPNAEHAHDMHKWFEVMVRSKGIEVTATTIAIMLKTSLQSPRGARQDRLVKRYMDMARGDVGLEVLSMVDIMSAEDLDIINQIAPDHNILAKLHSIVDEQTNLEDDIAAADLQSSKTTTKVIMDVRAAPQRGFGLKALKQSLSLFSRKPEGFNADVLSVEEQRLRQIKLEEDSIISAVDRWRKESASLSKMGLDTSLQTKSLGARMWKWQEALEQRLNQELQSIDKAEATPEKEKSQLDVERCIYGPFLRYLPTDKLAAVTILTSMQCLSSHGTDKGMPLASVIMSIGANLEDESITETIRNNTTKQGWQQLNKSASAGKGLGLARVIKNKRTRQQLTDSLAKLVRGDSAAKHDLSDQWNTEWSATIKAKVGSYLLSALIDTAKVPVTMENTKTQELLTQIQPAFSHTHQYKIGKKTGMILANRALVASLKREPVHSLLAKHLPMVAEPEPWSEFNQGGFISHPAKAVRIKGGDKNQRQYQEAAIRRGDMEQMFKGLDVLGKTSWVINRPVFDTMLEAWNTGEAIANFPAEEPKLEYPPEPPASKDPTERRKWIRSLKTIENTRSGFHSARCFQNFQLEIARSLREEKFYFPHNLDFRGRAYPIPPYLNHMGADHCRGLLKFGKGRELGEAGLKWLRVHLANIHGHDKASLKEREQYTVDHIDDIYDSAMNPLNGRRWWLDAEDPWQCLAACLELKNALDSGDPTKFVSHLPVHQDGTCNGLQHYAALGGDEWGARQVNLEPGDRPADVYNAVAELVNEKMAVDRKNGNKCAIWLEGKIKRKVVKQTVMTNVYGVTYIGAQAQVRKQLVAAHTDLPNEGSFNVSLLSGYVATKIFEALGTMFRGAHDIQFWLGECASRISTSVTPQQLDRLEHLHEEALDQRVPRLNRYHISMVDAEQQLQFKSSVIWTTPLRMPIVQPYRATKSRTVQTNLQQITISEPHRSDPVSKRKQLQGFPPNFVHSLDATHMMLSALKCDEAGLSFAAVHDSFWTHAADIDTMNGVLRDAFIQMHSDNVIARLAVEFDARYKGSLYLAHVKSDSEFFRRVQGWRADVKAGRIENPYRGPQGKKSKKQSQKNMQLVEALLERKRARMLASDNPETVAKGKAMVTPASIFEELQAYNDIKGGNDTPIVGLGEKGAAEPKKKAKAAGTESVEMENEDADENEEQEEPEEDGSEGEMEVEHDADEGSEKRNAFSRSVSKKRIRSKGAVLSVWLPVSFPTVPEKGSFDVTRLKDSQYFFS</sequence>
<evidence type="ECO:0000313" key="14">
    <source>
        <dbReference type="EMBL" id="OAF56436.1"/>
    </source>
</evidence>
<comment type="subcellular location">
    <subcellularLocation>
        <location evidence="2">Mitochondrion</location>
    </subcellularLocation>
</comment>
<dbReference type="Gene3D" id="1.10.1320.10">
    <property type="entry name" value="DNA-directed RNA polymerase, N-terminal domain"/>
    <property type="match status" value="1"/>
</dbReference>
<comment type="catalytic activity">
    <reaction evidence="10 11">
        <text>RNA(n) + a ribonucleoside 5'-triphosphate = RNA(n+1) + diphosphate</text>
        <dbReference type="Rhea" id="RHEA:21248"/>
        <dbReference type="Rhea" id="RHEA-COMP:14527"/>
        <dbReference type="Rhea" id="RHEA-COMP:17342"/>
        <dbReference type="ChEBI" id="CHEBI:33019"/>
        <dbReference type="ChEBI" id="CHEBI:61557"/>
        <dbReference type="ChEBI" id="CHEBI:140395"/>
        <dbReference type="EC" id="2.7.7.6"/>
    </reaction>
</comment>
<evidence type="ECO:0000256" key="8">
    <source>
        <dbReference type="ARBA" id="ARBA00023128"/>
    </source>
</evidence>
<feature type="compositionally biased region" description="Acidic residues" evidence="12">
    <location>
        <begin position="1351"/>
        <end position="1376"/>
    </location>
</feature>
<dbReference type="InterPro" id="IPR043502">
    <property type="entry name" value="DNA/RNA_pol_sf"/>
</dbReference>
<evidence type="ECO:0000256" key="11">
    <source>
        <dbReference type="RuleBase" id="RU003805"/>
    </source>
</evidence>
<accession>A0A177A2M4</accession>
<dbReference type="SUPFAM" id="SSF56672">
    <property type="entry name" value="DNA/RNA polymerases"/>
    <property type="match status" value="1"/>
</dbReference>
<dbReference type="PANTHER" id="PTHR10102">
    <property type="entry name" value="DNA-DIRECTED RNA POLYMERASE, MITOCHONDRIAL"/>
    <property type="match status" value="1"/>
</dbReference>
<dbReference type="InterPro" id="IPR037159">
    <property type="entry name" value="RNA_POL_N_sf"/>
</dbReference>
<dbReference type="Gene3D" id="1.10.287.280">
    <property type="match status" value="1"/>
</dbReference>
<dbReference type="RefSeq" id="XP_024321730.1">
    <property type="nucleotide sequence ID" value="XM_024470377.1"/>
</dbReference>
<dbReference type="FunFam" id="1.10.287.280:FF:000001">
    <property type="entry name" value="DNA-directed RNA polymerase"/>
    <property type="match status" value="1"/>
</dbReference>
<evidence type="ECO:0000256" key="4">
    <source>
        <dbReference type="ARBA" id="ARBA00022478"/>
    </source>
</evidence>
<dbReference type="GO" id="GO:0003899">
    <property type="term" value="F:DNA-directed RNA polymerase activity"/>
    <property type="evidence" value="ECO:0007669"/>
    <property type="project" value="UniProtKB-EC"/>
</dbReference>
<evidence type="ECO:0000256" key="12">
    <source>
        <dbReference type="SAM" id="MobiDB-lite"/>
    </source>
</evidence>
<keyword evidence="5 11" id="KW-0808">Transferase</keyword>
<evidence type="ECO:0000256" key="1">
    <source>
        <dbReference type="ARBA" id="ARBA00004026"/>
    </source>
</evidence>
<feature type="domain" description="DNA-directed RNA polymerase N-terminal" evidence="13">
    <location>
        <begin position="361"/>
        <end position="699"/>
    </location>
</feature>
<dbReference type="GO" id="GO:0001018">
    <property type="term" value="F:mitochondrial promoter sequence-specific DNA binding"/>
    <property type="evidence" value="ECO:0007669"/>
    <property type="project" value="TreeGrafter"/>
</dbReference>
<evidence type="ECO:0000256" key="6">
    <source>
        <dbReference type="ARBA" id="ARBA00022695"/>
    </source>
</evidence>
<dbReference type="Proteomes" id="UP000077154">
    <property type="component" value="Unassembled WGS sequence"/>
</dbReference>
<dbReference type="InterPro" id="IPR029262">
    <property type="entry name" value="RPOL_N"/>
</dbReference>
<evidence type="ECO:0000256" key="9">
    <source>
        <dbReference type="ARBA" id="ARBA00023163"/>
    </source>
</evidence>
<keyword evidence="6 11" id="KW-0548">Nucleotidyltransferase</keyword>
<dbReference type="VEuPathDB" id="FungiDB:GMDG_02315"/>
<dbReference type="FunFam" id="1.10.150.20:FF:000041">
    <property type="entry name" value="DNA-directed RNA polymerase"/>
    <property type="match status" value="1"/>
</dbReference>
<dbReference type="InterPro" id="IPR046950">
    <property type="entry name" value="DNA-dir_Rpol_C_phage-type"/>
</dbReference>
<feature type="region of interest" description="Disordered" evidence="12">
    <location>
        <begin position="1329"/>
        <end position="1402"/>
    </location>
</feature>
<keyword evidence="4 11" id="KW-0240">DNA-directed RNA polymerase</keyword>
<dbReference type="SMART" id="SM01311">
    <property type="entry name" value="RPOL_N"/>
    <property type="match status" value="1"/>
</dbReference>
<dbReference type="GO" id="GO:0006390">
    <property type="term" value="P:mitochondrial transcription"/>
    <property type="evidence" value="ECO:0007669"/>
    <property type="project" value="TreeGrafter"/>
</dbReference>
<evidence type="ECO:0000256" key="7">
    <source>
        <dbReference type="ARBA" id="ARBA00022946"/>
    </source>
</evidence>
<keyword evidence="8" id="KW-0496">Mitochondrion</keyword>
<evidence type="ECO:0000256" key="2">
    <source>
        <dbReference type="ARBA" id="ARBA00004173"/>
    </source>
</evidence>
<evidence type="ECO:0000256" key="10">
    <source>
        <dbReference type="ARBA" id="ARBA00048552"/>
    </source>
</evidence>
<gene>
    <name evidence="14" type="primary">RPO41</name>
    <name evidence="14" type="ORF">VC83_06788</name>
</gene>
<dbReference type="InterPro" id="IPR002092">
    <property type="entry name" value="DNA-dir_Rpol_phage-type"/>
</dbReference>
<comment type="similarity">
    <text evidence="3 11">Belongs to the phage and mitochondrial RNA polymerase family.</text>
</comment>
<evidence type="ECO:0000256" key="5">
    <source>
        <dbReference type="ARBA" id="ARBA00022679"/>
    </source>
</evidence>
<organism evidence="14">
    <name type="scientific">Pseudogymnoascus destructans</name>
    <dbReference type="NCBI Taxonomy" id="655981"/>
    <lineage>
        <taxon>Eukaryota</taxon>
        <taxon>Fungi</taxon>
        <taxon>Dikarya</taxon>
        <taxon>Ascomycota</taxon>
        <taxon>Pezizomycotina</taxon>
        <taxon>Leotiomycetes</taxon>
        <taxon>Thelebolales</taxon>
        <taxon>Thelebolaceae</taxon>
        <taxon>Pseudogymnoascus</taxon>
    </lineage>
</organism>
<keyword evidence="7" id="KW-0809">Transit peptide</keyword>
<dbReference type="Pfam" id="PF14700">
    <property type="entry name" value="RPOL_N"/>
    <property type="match status" value="1"/>
</dbReference>
<proteinExistence type="inferred from homology"/>
<dbReference type="PROSITE" id="PS00489">
    <property type="entry name" value="RNA_POL_PHAGE_2"/>
    <property type="match status" value="1"/>
</dbReference>
<protein>
    <recommendedName>
        <fullName evidence="11">DNA-directed RNA polymerase</fullName>
        <ecNumber evidence="11">2.7.7.6</ecNumber>
    </recommendedName>
</protein>
<feature type="region of interest" description="Disordered" evidence="12">
    <location>
        <begin position="43"/>
        <end position="68"/>
    </location>
</feature>
<feature type="compositionally biased region" description="Basic and acidic residues" evidence="12">
    <location>
        <begin position="1377"/>
        <end position="1390"/>
    </location>
</feature>
<dbReference type="PANTHER" id="PTHR10102:SF0">
    <property type="entry name" value="DNA-DIRECTED RNA POLYMERASE, MITOCHONDRIAL"/>
    <property type="match status" value="1"/>
</dbReference>
<feature type="region of interest" description="Disordered" evidence="12">
    <location>
        <begin position="1255"/>
        <end position="1274"/>
    </location>
</feature>